<name>A0A9Q1LUW1_9SOLA</name>
<gene>
    <name evidence="6" type="ORF">K7X08_005606</name>
</gene>
<dbReference type="GO" id="GO:0008270">
    <property type="term" value="F:zinc ion binding"/>
    <property type="evidence" value="ECO:0007669"/>
    <property type="project" value="UniProtKB-KW"/>
</dbReference>
<keyword evidence="3" id="KW-0863">Zinc-finger</keyword>
<evidence type="ECO:0000259" key="5">
    <source>
        <dbReference type="PROSITE" id="PS51795"/>
    </source>
</evidence>
<protein>
    <recommendedName>
        <fullName evidence="5">FLZ-type domain-containing protein</fullName>
    </recommendedName>
</protein>
<keyword evidence="2" id="KW-0479">Metal-binding</keyword>
<dbReference type="OrthoDB" id="685855at2759"/>
<sequence length="427" mass="47275">MQCVRKRKRSSGTHLPGVGGPLGVRVLRIMLRKRTRSHQKVQPMGHLMFDAISDSSDVLVRKHKNNSFFNHVPGVFVGLNNPNKSSESDSVRSPTSPLDFRVFSNLGNPFRSSSNEGTHKTFRGCTKVGLGIVDSLNDDEMEKSGKVLRSSDSKNILFGTQIRIKTHNFKSCVDSLEEPKSLPKNISIFPPTFSKSSNIEKGNSDVLFGIGDAPLEHELSRNFRSCSLDSGRSSSRFASLANRTMIFGSENGINPVVSHAKCVRGCSKLGPIPTSVGSNTSLVGSILASDIELSEDYTCVRTRGPNAKVTHIFCDCILECHNNELPNFCKNANEKTAMLEVAEDSSEVLTSFPWSDFLRFCYSCKKKLDGEDIYMYRGEKAFCSLDCRSEAILIDEEKEKVNNVSEESTIKPNSRDEVFDTGLFIDT</sequence>
<accession>A0A9Q1LUW1</accession>
<dbReference type="InterPro" id="IPR044585">
    <property type="entry name" value="FLZ10/11"/>
</dbReference>
<evidence type="ECO:0000256" key="1">
    <source>
        <dbReference type="ARBA" id="ARBA00009374"/>
    </source>
</evidence>
<evidence type="ECO:0000256" key="3">
    <source>
        <dbReference type="ARBA" id="ARBA00022771"/>
    </source>
</evidence>
<evidence type="ECO:0000256" key="2">
    <source>
        <dbReference type="ARBA" id="ARBA00022723"/>
    </source>
</evidence>
<evidence type="ECO:0000256" key="4">
    <source>
        <dbReference type="PROSITE-ProRule" id="PRU01131"/>
    </source>
</evidence>
<keyword evidence="7" id="KW-1185">Reference proteome</keyword>
<feature type="domain" description="FLZ-type" evidence="5">
    <location>
        <begin position="356"/>
        <end position="399"/>
    </location>
</feature>
<evidence type="ECO:0000313" key="6">
    <source>
        <dbReference type="EMBL" id="KAJ8543083.1"/>
    </source>
</evidence>
<proteinExistence type="inferred from homology"/>
<reference evidence="7" key="1">
    <citation type="journal article" date="2023" name="Proc. Natl. Acad. Sci. U.S.A.">
        <title>Genomic and structural basis for evolution of tropane alkaloid biosynthesis.</title>
        <authorList>
            <person name="Wanga Y.-J."/>
            <person name="Taina T."/>
            <person name="Yua J.-Y."/>
            <person name="Lia J."/>
            <person name="Xua B."/>
            <person name="Chenc J."/>
            <person name="D'Auriad J.C."/>
            <person name="Huanga J.-P."/>
            <person name="Huanga S.-X."/>
        </authorList>
    </citation>
    <scope>NUCLEOTIDE SEQUENCE [LARGE SCALE GENOMIC DNA]</scope>
    <source>
        <strain evidence="7">cv. KIB-2019</strain>
    </source>
</reference>
<dbReference type="Proteomes" id="UP001152561">
    <property type="component" value="Unassembled WGS sequence"/>
</dbReference>
<dbReference type="PANTHER" id="PTHR46868:SF3">
    <property type="entry name" value="FCS-LIKE ZINC FINGER 11"/>
    <property type="match status" value="1"/>
</dbReference>
<dbReference type="PROSITE" id="PS51795">
    <property type="entry name" value="ZF_FLZ"/>
    <property type="match status" value="1"/>
</dbReference>
<dbReference type="EMBL" id="JAJAGQ010000014">
    <property type="protein sequence ID" value="KAJ8543083.1"/>
    <property type="molecule type" value="Genomic_DNA"/>
</dbReference>
<feature type="zinc finger region" description="FLZ-type" evidence="4">
    <location>
        <begin position="356"/>
        <end position="399"/>
    </location>
</feature>
<dbReference type="InterPro" id="IPR007650">
    <property type="entry name" value="Zf-FLZ_dom"/>
</dbReference>
<dbReference type="Pfam" id="PF04570">
    <property type="entry name" value="zf-FLZ"/>
    <property type="match status" value="1"/>
</dbReference>
<dbReference type="PANTHER" id="PTHR46868">
    <property type="entry name" value="FCS-LIKE ZINC FINGER 11"/>
    <property type="match status" value="1"/>
</dbReference>
<comment type="caution">
    <text evidence="6">The sequence shown here is derived from an EMBL/GenBank/DDBJ whole genome shotgun (WGS) entry which is preliminary data.</text>
</comment>
<evidence type="ECO:0000313" key="7">
    <source>
        <dbReference type="Proteomes" id="UP001152561"/>
    </source>
</evidence>
<organism evidence="6 7">
    <name type="scientific">Anisodus acutangulus</name>
    <dbReference type="NCBI Taxonomy" id="402998"/>
    <lineage>
        <taxon>Eukaryota</taxon>
        <taxon>Viridiplantae</taxon>
        <taxon>Streptophyta</taxon>
        <taxon>Embryophyta</taxon>
        <taxon>Tracheophyta</taxon>
        <taxon>Spermatophyta</taxon>
        <taxon>Magnoliopsida</taxon>
        <taxon>eudicotyledons</taxon>
        <taxon>Gunneridae</taxon>
        <taxon>Pentapetalae</taxon>
        <taxon>asterids</taxon>
        <taxon>lamiids</taxon>
        <taxon>Solanales</taxon>
        <taxon>Solanaceae</taxon>
        <taxon>Solanoideae</taxon>
        <taxon>Hyoscyameae</taxon>
        <taxon>Anisodus</taxon>
    </lineage>
</organism>
<dbReference type="AlphaFoldDB" id="A0A9Q1LUW1"/>
<comment type="similarity">
    <text evidence="1">Belongs to the FLZ family.</text>
</comment>
<keyword evidence="3" id="KW-0862">Zinc</keyword>